<dbReference type="Pfam" id="PF03572">
    <property type="entry name" value="Peptidase_S41"/>
    <property type="match status" value="1"/>
</dbReference>
<dbReference type="GO" id="GO:0030288">
    <property type="term" value="C:outer membrane-bounded periplasmic space"/>
    <property type="evidence" value="ECO:0007669"/>
    <property type="project" value="TreeGrafter"/>
</dbReference>
<dbReference type="Gene3D" id="3.90.226.10">
    <property type="entry name" value="2-enoyl-CoA Hydratase, Chain A, domain 1"/>
    <property type="match status" value="1"/>
</dbReference>
<evidence type="ECO:0000313" key="4">
    <source>
        <dbReference type="Proteomes" id="UP000095552"/>
    </source>
</evidence>
<sequence length="544" mass="62180">MIKRSFLILILILGVKGLTAQNSFTDIEKIAVFAKVYGFLKYYHPSVASGKFNWDQVFIDELPKMLKNDDTESLSNYYSQWIESLGEVNPCETCNNEKELFEKNFDLSWTQNSTVFNSKVKSQLKFIEENRYQGDLHYVTTQSVGQIRVINEPEYTDFQYPSETYRLLGFIKYWNIIEYFFPYKHLTDKHWDAVLFESIDKFKTAPDQETYRNAIRELVASLDDSHAQIIFDPSKRNYLPIKLSHIENQAVITGFYNETLAEAANLKVGDVISEINGRALQQDREKFTRFYSGSNPISKAEGYYLYTILRGDVESVEMTIKRGKETVKTSVMRVNRKDLLAETKKEIIKSKVINDDIGYMDMANIKAQDVSAILDNLRNKKAIIIDIRNYPEFIYMPISRYLNSSRKAFATTYRPYLKYPGKFLPPRTISTRGTSNNYKGKVIILVNSETVSRAEFTAMAFQTADNTITVGSQTTGADGDVLGFNYLGGYLTTMSGNGIEYPDGTETQRKGVKIDVLVERTIAGVRNGKDEILEKAIAIASKEN</sequence>
<keyword evidence="4" id="KW-1185">Reference proteome</keyword>
<dbReference type="InterPro" id="IPR005151">
    <property type="entry name" value="Tail-specific_protease"/>
</dbReference>
<keyword evidence="1" id="KW-0732">Signal</keyword>
<dbReference type="InterPro" id="IPR029045">
    <property type="entry name" value="ClpP/crotonase-like_dom_sf"/>
</dbReference>
<dbReference type="RefSeq" id="WP_069836456.1">
    <property type="nucleotide sequence ID" value="NZ_MDGQ01000005.1"/>
</dbReference>
<feature type="chain" id="PRO_5009185817" description="Tail specific protease domain-containing protein" evidence="1">
    <location>
        <begin position="21"/>
        <end position="544"/>
    </location>
</feature>
<name>A0A1E5T0P4_9BACT</name>
<dbReference type="Gene3D" id="2.30.42.10">
    <property type="match status" value="1"/>
</dbReference>
<dbReference type="GO" id="GO:0004175">
    <property type="term" value="F:endopeptidase activity"/>
    <property type="evidence" value="ECO:0007669"/>
    <property type="project" value="TreeGrafter"/>
</dbReference>
<proteinExistence type="predicted"/>
<dbReference type="InterPro" id="IPR036034">
    <property type="entry name" value="PDZ_sf"/>
</dbReference>
<dbReference type="OrthoDB" id="5379939at2"/>
<dbReference type="PANTHER" id="PTHR32060:SF30">
    <property type="entry name" value="CARBOXY-TERMINAL PROCESSING PROTEASE CTPA"/>
    <property type="match status" value="1"/>
</dbReference>
<dbReference type="PANTHER" id="PTHR32060">
    <property type="entry name" value="TAIL-SPECIFIC PROTEASE"/>
    <property type="match status" value="1"/>
</dbReference>
<dbReference type="SUPFAM" id="SSF52096">
    <property type="entry name" value="ClpP/crotonase"/>
    <property type="match status" value="1"/>
</dbReference>
<dbReference type="GO" id="GO:0007165">
    <property type="term" value="P:signal transduction"/>
    <property type="evidence" value="ECO:0007669"/>
    <property type="project" value="TreeGrafter"/>
</dbReference>
<dbReference type="AlphaFoldDB" id="A0A1E5T0P4"/>
<evidence type="ECO:0000256" key="1">
    <source>
        <dbReference type="SAM" id="SignalP"/>
    </source>
</evidence>
<feature type="domain" description="Tail specific protease" evidence="2">
    <location>
        <begin position="313"/>
        <end position="519"/>
    </location>
</feature>
<comment type="caution">
    <text evidence="3">The sequence shown here is derived from an EMBL/GenBank/DDBJ whole genome shotgun (WGS) entry which is preliminary data.</text>
</comment>
<gene>
    <name evidence="3" type="ORF">BFP71_16100</name>
</gene>
<evidence type="ECO:0000259" key="2">
    <source>
        <dbReference type="SMART" id="SM00245"/>
    </source>
</evidence>
<dbReference type="GO" id="GO:0006508">
    <property type="term" value="P:proteolysis"/>
    <property type="evidence" value="ECO:0007669"/>
    <property type="project" value="InterPro"/>
</dbReference>
<dbReference type="EMBL" id="MDGQ01000005">
    <property type="protein sequence ID" value="OEK04952.1"/>
    <property type="molecule type" value="Genomic_DNA"/>
</dbReference>
<reference evidence="3 4" key="1">
    <citation type="submission" date="2016-08" db="EMBL/GenBank/DDBJ databases">
        <title>Draft genome of Fabibacter sp. strain SK-8.</title>
        <authorList>
            <person name="Wong S.-K."/>
            <person name="Hamasaki K."/>
            <person name="Yoshizawa S."/>
        </authorList>
    </citation>
    <scope>NUCLEOTIDE SEQUENCE [LARGE SCALE GENOMIC DNA]</scope>
    <source>
        <strain evidence="3 4">SK-8</strain>
    </source>
</reference>
<dbReference type="GO" id="GO:0008236">
    <property type="term" value="F:serine-type peptidase activity"/>
    <property type="evidence" value="ECO:0007669"/>
    <property type="project" value="InterPro"/>
</dbReference>
<dbReference type="Gene3D" id="3.30.750.44">
    <property type="match status" value="1"/>
</dbReference>
<evidence type="ECO:0000313" key="3">
    <source>
        <dbReference type="EMBL" id="OEK04952.1"/>
    </source>
</evidence>
<accession>A0A1E5T0P4</accession>
<dbReference type="SUPFAM" id="SSF50156">
    <property type="entry name" value="PDZ domain-like"/>
    <property type="match status" value="1"/>
</dbReference>
<dbReference type="STRING" id="1563681.BFP71_16100"/>
<protein>
    <recommendedName>
        <fullName evidence="2">Tail specific protease domain-containing protein</fullName>
    </recommendedName>
</protein>
<dbReference type="SMART" id="SM00245">
    <property type="entry name" value="TSPc"/>
    <property type="match status" value="1"/>
</dbReference>
<feature type="signal peptide" evidence="1">
    <location>
        <begin position="1"/>
        <end position="20"/>
    </location>
</feature>
<dbReference type="Proteomes" id="UP000095552">
    <property type="component" value="Unassembled WGS sequence"/>
</dbReference>
<organism evidence="3 4">
    <name type="scientific">Roseivirga misakiensis</name>
    <dbReference type="NCBI Taxonomy" id="1563681"/>
    <lineage>
        <taxon>Bacteria</taxon>
        <taxon>Pseudomonadati</taxon>
        <taxon>Bacteroidota</taxon>
        <taxon>Cytophagia</taxon>
        <taxon>Cytophagales</taxon>
        <taxon>Roseivirgaceae</taxon>
        <taxon>Roseivirga</taxon>
    </lineage>
</organism>